<proteinExistence type="inferred from homology"/>
<reference evidence="8" key="1">
    <citation type="submission" date="2024-08" db="EMBL/GenBank/DDBJ databases">
        <authorList>
            <person name="Chaddad Z."/>
            <person name="Lamrabet M."/>
            <person name="Bouhnik O."/>
            <person name="Alami S."/>
            <person name="Wipf D."/>
            <person name="Courty P.E."/>
            <person name="Missbah El Idrissi M."/>
        </authorList>
    </citation>
    <scope>NUCLEOTIDE SEQUENCE</scope>
    <source>
        <strain evidence="8">LLZ17</strain>
    </source>
</reference>
<keyword evidence="4" id="KW-0238">DNA-binding</keyword>
<evidence type="ECO:0000256" key="2">
    <source>
        <dbReference type="ARBA" id="ARBA00023015"/>
    </source>
</evidence>
<comment type="similarity">
    <text evidence="1">Belongs to the sigma-70 factor family. ECF subfamily.</text>
</comment>
<name>A0AB39XP64_9BRAD</name>
<keyword evidence="2" id="KW-0805">Transcription regulation</keyword>
<dbReference type="Pfam" id="PF08281">
    <property type="entry name" value="Sigma70_r4_2"/>
    <property type="match status" value="1"/>
</dbReference>
<dbReference type="InterPro" id="IPR039425">
    <property type="entry name" value="RNA_pol_sigma-70-like"/>
</dbReference>
<evidence type="ECO:0000313" key="8">
    <source>
        <dbReference type="EMBL" id="XDV58482.1"/>
    </source>
</evidence>
<evidence type="ECO:0000259" key="6">
    <source>
        <dbReference type="Pfam" id="PF04542"/>
    </source>
</evidence>
<keyword evidence="5" id="KW-0804">Transcription</keyword>
<dbReference type="GO" id="GO:0016987">
    <property type="term" value="F:sigma factor activity"/>
    <property type="evidence" value="ECO:0007669"/>
    <property type="project" value="UniProtKB-KW"/>
</dbReference>
<organism evidence="8">
    <name type="scientific">Bradyrhizobium sp. LLZ17</name>
    <dbReference type="NCBI Taxonomy" id="3239388"/>
    <lineage>
        <taxon>Bacteria</taxon>
        <taxon>Pseudomonadati</taxon>
        <taxon>Pseudomonadota</taxon>
        <taxon>Alphaproteobacteria</taxon>
        <taxon>Hyphomicrobiales</taxon>
        <taxon>Nitrobacteraceae</taxon>
        <taxon>Bradyrhizobium</taxon>
    </lineage>
</organism>
<accession>A0AB39XP64</accession>
<dbReference type="InterPro" id="IPR014284">
    <property type="entry name" value="RNA_pol_sigma-70_dom"/>
</dbReference>
<gene>
    <name evidence="8" type="ORF">AB8Z38_02855</name>
</gene>
<dbReference type="Gene3D" id="1.10.10.10">
    <property type="entry name" value="Winged helix-like DNA-binding domain superfamily/Winged helix DNA-binding domain"/>
    <property type="match status" value="1"/>
</dbReference>
<dbReference type="InterPro" id="IPR036388">
    <property type="entry name" value="WH-like_DNA-bd_sf"/>
</dbReference>
<dbReference type="PANTHER" id="PTHR43133">
    <property type="entry name" value="RNA POLYMERASE ECF-TYPE SIGMA FACTO"/>
    <property type="match status" value="1"/>
</dbReference>
<evidence type="ECO:0000256" key="5">
    <source>
        <dbReference type="ARBA" id="ARBA00023163"/>
    </source>
</evidence>
<dbReference type="SUPFAM" id="SSF88946">
    <property type="entry name" value="Sigma2 domain of RNA polymerase sigma factors"/>
    <property type="match status" value="1"/>
</dbReference>
<dbReference type="NCBIfam" id="TIGR02937">
    <property type="entry name" value="sigma70-ECF"/>
    <property type="match status" value="1"/>
</dbReference>
<evidence type="ECO:0000259" key="7">
    <source>
        <dbReference type="Pfam" id="PF08281"/>
    </source>
</evidence>
<dbReference type="GO" id="GO:0006352">
    <property type="term" value="P:DNA-templated transcription initiation"/>
    <property type="evidence" value="ECO:0007669"/>
    <property type="project" value="InterPro"/>
</dbReference>
<dbReference type="InterPro" id="IPR013249">
    <property type="entry name" value="RNA_pol_sigma70_r4_t2"/>
</dbReference>
<evidence type="ECO:0000256" key="1">
    <source>
        <dbReference type="ARBA" id="ARBA00010641"/>
    </source>
</evidence>
<dbReference type="SUPFAM" id="SSF88659">
    <property type="entry name" value="Sigma3 and sigma4 domains of RNA polymerase sigma factors"/>
    <property type="match status" value="1"/>
</dbReference>
<feature type="domain" description="RNA polymerase sigma factor 70 region 4 type 2" evidence="7">
    <location>
        <begin position="128"/>
        <end position="175"/>
    </location>
</feature>
<dbReference type="PANTHER" id="PTHR43133:SF58">
    <property type="entry name" value="ECF RNA POLYMERASE SIGMA FACTOR SIGD"/>
    <property type="match status" value="1"/>
</dbReference>
<dbReference type="InterPro" id="IPR013324">
    <property type="entry name" value="RNA_pol_sigma_r3/r4-like"/>
</dbReference>
<dbReference type="GO" id="GO:0003677">
    <property type="term" value="F:DNA binding"/>
    <property type="evidence" value="ECO:0007669"/>
    <property type="project" value="UniProtKB-KW"/>
</dbReference>
<keyword evidence="3" id="KW-0731">Sigma factor</keyword>
<evidence type="ECO:0000256" key="3">
    <source>
        <dbReference type="ARBA" id="ARBA00023082"/>
    </source>
</evidence>
<dbReference type="EMBL" id="CP165734">
    <property type="protein sequence ID" value="XDV58482.1"/>
    <property type="molecule type" value="Genomic_DNA"/>
</dbReference>
<evidence type="ECO:0000256" key="4">
    <source>
        <dbReference type="ARBA" id="ARBA00023125"/>
    </source>
</evidence>
<dbReference type="InterPro" id="IPR013325">
    <property type="entry name" value="RNA_pol_sigma_r2"/>
</dbReference>
<dbReference type="Gene3D" id="1.10.1740.10">
    <property type="match status" value="1"/>
</dbReference>
<dbReference type="InterPro" id="IPR007627">
    <property type="entry name" value="RNA_pol_sigma70_r2"/>
</dbReference>
<feature type="domain" description="RNA polymerase sigma-70 region 2" evidence="6">
    <location>
        <begin position="33"/>
        <end position="94"/>
    </location>
</feature>
<protein>
    <submittedName>
        <fullName evidence="8">Sigma-70 family RNA polymerase sigma factor</fullName>
    </submittedName>
</protein>
<sequence>MRATDPQQWTALMVRGQCGDTDAYHRLLLGITPYLRTIANRAHRNASDAEDTVQDILLTLHEVRQTYDPSRPFKPWLAGIARHRVADRLRALGRVAAGEVMLETKHEAFAAPDQTSEHALDSHTVGVALQSLPTGQRQAITLLKLQERSLREAAEQSGVSIASLKVSAHRGIKALRRLLGEGGN</sequence>
<dbReference type="RefSeq" id="WP_369723046.1">
    <property type="nucleotide sequence ID" value="NZ_CP165734.1"/>
</dbReference>
<dbReference type="Pfam" id="PF04542">
    <property type="entry name" value="Sigma70_r2"/>
    <property type="match status" value="1"/>
</dbReference>
<dbReference type="AlphaFoldDB" id="A0AB39XP64"/>